<proteinExistence type="predicted"/>
<dbReference type="Proteomes" id="UP000254181">
    <property type="component" value="Unassembled WGS sequence"/>
</dbReference>
<reference evidence="2 3" key="1">
    <citation type="submission" date="2018-06" db="EMBL/GenBank/DDBJ databases">
        <authorList>
            <consortium name="Pathogen Informatics"/>
            <person name="Doyle S."/>
        </authorList>
    </citation>
    <scope>NUCLEOTIDE SEQUENCE [LARGE SCALE GENOMIC DNA]</scope>
    <source>
        <strain evidence="2 3">NCTC9075</strain>
    </source>
</reference>
<evidence type="ECO:0000313" key="3">
    <source>
        <dbReference type="Proteomes" id="UP000254181"/>
    </source>
</evidence>
<dbReference type="InterPro" id="IPR036869">
    <property type="entry name" value="J_dom_sf"/>
</dbReference>
<gene>
    <name evidence="2" type="primary">djlA_1</name>
    <name evidence="2" type="ORF">NCTC9075_05638</name>
</gene>
<protein>
    <submittedName>
        <fullName evidence="2">Dna-J like membrane chaperone protein</fullName>
    </submittedName>
</protein>
<dbReference type="AlphaFoldDB" id="A0A377KCB4"/>
<evidence type="ECO:0000256" key="1">
    <source>
        <dbReference type="ARBA" id="ARBA00023186"/>
    </source>
</evidence>
<organism evidence="2 3">
    <name type="scientific">Escherichia coli</name>
    <dbReference type="NCBI Taxonomy" id="562"/>
    <lineage>
        <taxon>Bacteria</taxon>
        <taxon>Pseudomonadati</taxon>
        <taxon>Pseudomonadota</taxon>
        <taxon>Gammaproteobacteria</taxon>
        <taxon>Enterobacterales</taxon>
        <taxon>Enterobacteriaceae</taxon>
        <taxon>Escherichia</taxon>
    </lineage>
</organism>
<keyword evidence="1" id="KW-0143">Chaperone</keyword>
<accession>A0A377KCB4</accession>
<evidence type="ECO:0000313" key="2">
    <source>
        <dbReference type="EMBL" id="STP22161.1"/>
    </source>
</evidence>
<dbReference type="EMBL" id="UGEM01000004">
    <property type="protein sequence ID" value="STP22161.1"/>
    <property type="molecule type" value="Genomic_DNA"/>
</dbReference>
<dbReference type="SUPFAM" id="SSF46565">
    <property type="entry name" value="Chaperone J-domain"/>
    <property type="match status" value="1"/>
</dbReference>
<dbReference type="Gene3D" id="1.10.287.110">
    <property type="entry name" value="DnaJ domain"/>
    <property type="match status" value="1"/>
</dbReference>
<name>A0A377KCB4_ECOLX</name>
<sequence>MSEHHPDKLVAKGLPPEMMEMAKQKAQEIQQAYELIKQQKGFK</sequence>